<evidence type="ECO:0000313" key="1">
    <source>
        <dbReference type="EMBL" id="EAC0255808.1"/>
    </source>
</evidence>
<reference evidence="1" key="1">
    <citation type="submission" date="2018-11" db="EMBL/GenBank/DDBJ databases">
        <authorList>
            <person name="Ashton P.M."/>
            <person name="Dallman T."/>
            <person name="Nair S."/>
            <person name="De Pinna E."/>
            <person name="Peters T."/>
            <person name="Grant K."/>
        </authorList>
    </citation>
    <scope>NUCLEOTIDE SEQUENCE [LARGE SCALE GENOMIC DNA]</scope>
    <source>
        <strain evidence="1">634658</strain>
    </source>
</reference>
<dbReference type="EMBL" id="AAAGNC010000003">
    <property type="protein sequence ID" value="EAC0255808.1"/>
    <property type="molecule type" value="Genomic_DNA"/>
</dbReference>
<gene>
    <name evidence="1" type="ORF">EHE49_03890</name>
</gene>
<organism evidence="1">
    <name type="scientific">Salmonella enterica subsp. enterica serovar Chester</name>
    <dbReference type="NCBI Taxonomy" id="149386"/>
    <lineage>
        <taxon>Bacteria</taxon>
        <taxon>Pseudomonadati</taxon>
        <taxon>Pseudomonadota</taxon>
        <taxon>Gammaproteobacteria</taxon>
        <taxon>Enterobacterales</taxon>
        <taxon>Enterobacteriaceae</taxon>
        <taxon>Salmonella</taxon>
    </lineage>
</organism>
<dbReference type="AlphaFoldDB" id="A0A3Z4X6C5"/>
<name>A0A3Z4X6C5_SALET</name>
<protein>
    <submittedName>
        <fullName evidence="1">Uncharacterized protein</fullName>
    </submittedName>
</protein>
<accession>A0A3Z4X6C5</accession>
<dbReference type="Proteomes" id="UP000839816">
    <property type="component" value="Unassembled WGS sequence"/>
</dbReference>
<proteinExistence type="predicted"/>
<sequence>MLSASQIDRDLYGDRIGTDTPTLEAYATRAEAVKAGIEYACRTNRSSAPGQPIASVRVQQRGNELLLKSNGYWNNISMQDSLHLYRIDPSKCSEPWQQAYEGSPEYYTRGVTDYEEVYFDTIHNHIKEAGLTVS</sequence>
<comment type="caution">
    <text evidence="1">The sequence shown here is derived from an EMBL/GenBank/DDBJ whole genome shotgun (WGS) entry which is preliminary data.</text>
</comment>